<protein>
    <submittedName>
        <fullName evidence="2">Uncharacterized protein</fullName>
    </submittedName>
</protein>
<dbReference type="InParanoid" id="K5VYG2"/>
<evidence type="ECO:0000313" key="2">
    <source>
        <dbReference type="EMBL" id="EKM51649.1"/>
    </source>
</evidence>
<dbReference type="OrthoDB" id="10004862at2759"/>
<evidence type="ECO:0000313" key="3">
    <source>
        <dbReference type="Proteomes" id="UP000008370"/>
    </source>
</evidence>
<gene>
    <name evidence="2" type="ORF">PHACADRAFT_261904</name>
</gene>
<sequence>MGASPEVIRAAYETHTVYQRPAFLAPETTGTKETVVITESNWKDFLGDERYYQAYVAFFSKLLLSGTHNALQSVMDDYIFSTNANLVLGKNGTKPVMLSRFLAGFLHPLIHTGYGAEFGLPGLAAEGLAQAAAHRVEAESVFTPKFFGSPSASGPLSRLSSLLHFPTPASRSDVPPPDVHALSVLARVAKEPAFEAKNVGLPVPREQLQKSVDLVVDHAGAKLMEYAEQWTKTVRPERNVLVRKFEEIVWVNTVVYGVGGWGGRSLGGDEQERFNADFFCMHGVTSALMVAPLLSTLSANSAALLLRTYFIFSLVLYVARGRPAIPIQEFYTSTSPYPSPPGPKTQAAKETLEPFALPNPWLPIIQTTLVHLDEHLCKAQRALLHFAECFGGLDAGAFASCGLDGADVLDGTLFARVASLTADRLGWMREGEEKRGWDFKGLFEA</sequence>
<dbReference type="PANTHER" id="PTHR35870:SF1">
    <property type="entry name" value="PROTEIN, PUTATIVE (AFU_ORTHOLOGUE AFUA_5G03330)-RELATED"/>
    <property type="match status" value="1"/>
</dbReference>
<evidence type="ECO:0000256" key="1">
    <source>
        <dbReference type="ARBA" id="ARBA00023002"/>
    </source>
</evidence>
<keyword evidence="3" id="KW-1185">Reference proteome</keyword>
<dbReference type="RefSeq" id="XP_007399457.1">
    <property type="nucleotide sequence ID" value="XM_007399395.1"/>
</dbReference>
<dbReference type="Proteomes" id="UP000008370">
    <property type="component" value="Unassembled WGS sequence"/>
</dbReference>
<dbReference type="Pfam" id="PF14027">
    <property type="entry name" value="Questin_oxidase"/>
    <property type="match status" value="1"/>
</dbReference>
<dbReference type="AlphaFoldDB" id="K5VYG2"/>
<dbReference type="PANTHER" id="PTHR35870">
    <property type="entry name" value="PROTEIN, PUTATIVE (AFU_ORTHOLOGUE AFUA_5G03330)-RELATED"/>
    <property type="match status" value="1"/>
</dbReference>
<keyword evidence="1" id="KW-0560">Oxidoreductase</keyword>
<dbReference type="HOGENOM" id="CLU_019145_1_0_1"/>
<organism evidence="2 3">
    <name type="scientific">Phanerochaete carnosa (strain HHB-10118-sp)</name>
    <name type="common">White-rot fungus</name>
    <name type="synonym">Peniophora carnosa</name>
    <dbReference type="NCBI Taxonomy" id="650164"/>
    <lineage>
        <taxon>Eukaryota</taxon>
        <taxon>Fungi</taxon>
        <taxon>Dikarya</taxon>
        <taxon>Basidiomycota</taxon>
        <taxon>Agaricomycotina</taxon>
        <taxon>Agaricomycetes</taxon>
        <taxon>Polyporales</taxon>
        <taxon>Phanerochaetaceae</taxon>
        <taxon>Phanerochaete</taxon>
    </lineage>
</organism>
<dbReference type="InterPro" id="IPR025337">
    <property type="entry name" value="Questin_oxidase-like"/>
</dbReference>
<dbReference type="GO" id="GO:0016491">
    <property type="term" value="F:oxidoreductase activity"/>
    <property type="evidence" value="ECO:0007669"/>
    <property type="project" value="UniProtKB-KW"/>
</dbReference>
<accession>K5VYG2</accession>
<name>K5VYG2_PHACS</name>
<reference evidence="2 3" key="1">
    <citation type="journal article" date="2012" name="BMC Genomics">
        <title>Comparative genomics of the white-rot fungi, Phanerochaete carnosa and P. chrysosporium, to elucidate the genetic basis of the distinct wood types they colonize.</title>
        <authorList>
            <person name="Suzuki H."/>
            <person name="MacDonald J."/>
            <person name="Syed K."/>
            <person name="Salamov A."/>
            <person name="Hori C."/>
            <person name="Aerts A."/>
            <person name="Henrissat B."/>
            <person name="Wiebenga A."/>
            <person name="vanKuyk P.A."/>
            <person name="Barry K."/>
            <person name="Lindquist E."/>
            <person name="LaButti K."/>
            <person name="Lapidus A."/>
            <person name="Lucas S."/>
            <person name="Coutinho P."/>
            <person name="Gong Y."/>
            <person name="Samejima M."/>
            <person name="Mahadevan R."/>
            <person name="Abou-Zaid M."/>
            <person name="de Vries R.P."/>
            <person name="Igarashi K."/>
            <person name="Yadav J.S."/>
            <person name="Grigoriev I.V."/>
            <person name="Master E.R."/>
        </authorList>
    </citation>
    <scope>NUCLEOTIDE SEQUENCE [LARGE SCALE GENOMIC DNA]</scope>
    <source>
        <strain evidence="2 3">HHB-10118-sp</strain>
    </source>
</reference>
<dbReference type="KEGG" id="pco:PHACADRAFT_261904"/>
<dbReference type="GeneID" id="18918127"/>
<proteinExistence type="predicted"/>
<dbReference type="EMBL" id="JH930476">
    <property type="protein sequence ID" value="EKM51649.1"/>
    <property type="molecule type" value="Genomic_DNA"/>
</dbReference>